<name>A0A5J4WG65_9EUKA</name>
<gene>
    <name evidence="1" type="ORF">EZS28_010752</name>
</gene>
<proteinExistence type="predicted"/>
<sequence length="28" mass="3017">MAMRFPGGCFSEFSFITAPYQASDASVV</sequence>
<accession>A0A5J4WG65</accession>
<dbReference type="EMBL" id="SNRW01002158">
    <property type="protein sequence ID" value="KAA6393716.1"/>
    <property type="molecule type" value="Genomic_DNA"/>
</dbReference>
<dbReference type="Proteomes" id="UP000324800">
    <property type="component" value="Unassembled WGS sequence"/>
</dbReference>
<evidence type="ECO:0000313" key="1">
    <source>
        <dbReference type="EMBL" id="KAA6393716.1"/>
    </source>
</evidence>
<reference evidence="1 2" key="1">
    <citation type="submission" date="2019-03" db="EMBL/GenBank/DDBJ databases">
        <title>Single cell metagenomics reveals metabolic interactions within the superorganism composed of flagellate Streblomastix strix and complex community of Bacteroidetes bacteria on its surface.</title>
        <authorList>
            <person name="Treitli S.C."/>
            <person name="Kolisko M."/>
            <person name="Husnik F."/>
            <person name="Keeling P."/>
            <person name="Hampl V."/>
        </authorList>
    </citation>
    <scope>NUCLEOTIDE SEQUENCE [LARGE SCALE GENOMIC DNA]</scope>
    <source>
        <strain evidence="1">ST1C</strain>
    </source>
</reference>
<dbReference type="AlphaFoldDB" id="A0A5J4WG65"/>
<feature type="non-terminal residue" evidence="1">
    <location>
        <position position="28"/>
    </location>
</feature>
<organism evidence="1 2">
    <name type="scientific">Streblomastix strix</name>
    <dbReference type="NCBI Taxonomy" id="222440"/>
    <lineage>
        <taxon>Eukaryota</taxon>
        <taxon>Metamonada</taxon>
        <taxon>Preaxostyla</taxon>
        <taxon>Oxymonadida</taxon>
        <taxon>Streblomastigidae</taxon>
        <taxon>Streblomastix</taxon>
    </lineage>
</organism>
<evidence type="ECO:0000313" key="2">
    <source>
        <dbReference type="Proteomes" id="UP000324800"/>
    </source>
</evidence>
<protein>
    <submittedName>
        <fullName evidence="1">Uncharacterized protein</fullName>
    </submittedName>
</protein>
<comment type="caution">
    <text evidence="1">The sequence shown here is derived from an EMBL/GenBank/DDBJ whole genome shotgun (WGS) entry which is preliminary data.</text>
</comment>